<evidence type="ECO:0000256" key="11">
    <source>
        <dbReference type="PROSITE-ProRule" id="PRU01360"/>
    </source>
</evidence>
<evidence type="ECO:0000256" key="3">
    <source>
        <dbReference type="ARBA" id="ARBA00022452"/>
    </source>
</evidence>
<evidence type="ECO:0000256" key="7">
    <source>
        <dbReference type="ARBA" id="ARBA00023065"/>
    </source>
</evidence>
<sequence>MNKNYTKTIGLLGFGSLFILANPSLANSPTPSHPQALEEVLVTALRREQALSKVPLAVNVLSADLIQRSSLQTLSEISALVPNLQVAQPNGEVLPLFSIRGISMADYSTNQSSPVGIYQDGVYLSSNFMHGLAMFDLQRVEVLKGPQGTLYGRNTTAGAINLLSNSPDFTADGYASLSLGNYNAHEFNGAYETPLIENKLAARLATNIARTDGYSENHTPGLDDLNQVDRQSYRLSLRYQANDNVEAILKLNSSRSDTNAPAVIPEATIATAAGNIDVLSATLGLFSQPFYVRPSGFDGHDANNGKNGKMAIAVDGASLALNWQLDSVNLNSTTAYYDSSYDLRADSDGTPQQLLELDYLTDSRQFSQEFSISSLETAPLGYIAGVYYHQDSVDTHVTFDYFHSLEAVLPGYAPPNTGFTQEQRYEQDRHSLAIYGQLDYQLSDALTLTAGLRYTRDRNKQYNVNTSIGNYAGVPLEGLIPLTFPYEPNAAYPSQRINDEEWTGTSKLAYQLSDEHMLYGSYSRGYRGSAFNGAAVNDASELAPVDPEYVNAYEIGAKGQWLNGQLQYRSALFYYDYRGLQFINIVGTRQLLESADRASVKGLDLELNAQITEQLSLQAGLGLIDSEFKKGINLDAGGQSWDLSGNALANAPDINANLSANYQWPIKQGQLDFYLNYQFIDDQWFTAFNDSAGYDSIGQSNYSLVDGRISFTPSSNSNIKLALWGKNLTDQEYKVYAINLSEAFGYNYTIRGAPRTYGIELSYNF</sequence>
<dbReference type="SUPFAM" id="SSF56935">
    <property type="entry name" value="Porins"/>
    <property type="match status" value="1"/>
</dbReference>
<keyword evidence="6" id="KW-0408">Iron</keyword>
<evidence type="ECO:0000256" key="1">
    <source>
        <dbReference type="ARBA" id="ARBA00004571"/>
    </source>
</evidence>
<feature type="chain" id="PRO_5039916419" evidence="13">
    <location>
        <begin position="27"/>
        <end position="765"/>
    </location>
</feature>
<proteinExistence type="inferred from homology"/>
<accession>A0A9J6RR63</accession>
<keyword evidence="17" id="KW-1185">Reference proteome</keyword>
<name>A0A9J6RR63_9GAMM</name>
<evidence type="ECO:0000256" key="12">
    <source>
        <dbReference type="RuleBase" id="RU003357"/>
    </source>
</evidence>
<evidence type="ECO:0000256" key="6">
    <source>
        <dbReference type="ARBA" id="ARBA00023004"/>
    </source>
</evidence>
<dbReference type="InterPro" id="IPR039426">
    <property type="entry name" value="TonB-dep_rcpt-like"/>
</dbReference>
<gene>
    <name evidence="16" type="ORF">O0V09_16690</name>
</gene>
<keyword evidence="5 11" id="KW-0812">Transmembrane</keyword>
<dbReference type="AlphaFoldDB" id="A0A9J6RR63"/>
<dbReference type="InterPro" id="IPR036942">
    <property type="entry name" value="Beta-barrel_TonB_sf"/>
</dbReference>
<evidence type="ECO:0000313" key="16">
    <source>
        <dbReference type="EMBL" id="MCZ0866850.1"/>
    </source>
</evidence>
<comment type="subcellular location">
    <subcellularLocation>
        <location evidence="1 11">Cell outer membrane</location>
        <topology evidence="1 11">Multi-pass membrane protein</topology>
    </subcellularLocation>
</comment>
<evidence type="ECO:0000259" key="15">
    <source>
        <dbReference type="Pfam" id="PF07715"/>
    </source>
</evidence>
<reference evidence="16 17" key="1">
    <citation type="submission" date="2022-12" db="EMBL/GenBank/DDBJ databases">
        <title>Dasania phycosphaerae sp. nov., isolated from particulate material of the south coast of Korea.</title>
        <authorList>
            <person name="Jiang Y."/>
        </authorList>
    </citation>
    <scope>NUCLEOTIDE SEQUENCE [LARGE SCALE GENOMIC DNA]</scope>
    <source>
        <strain evidence="16 17">GY-19</strain>
    </source>
</reference>
<evidence type="ECO:0000313" key="17">
    <source>
        <dbReference type="Proteomes" id="UP001069090"/>
    </source>
</evidence>
<keyword evidence="9 11" id="KW-0472">Membrane</keyword>
<keyword evidence="2 11" id="KW-0813">Transport</keyword>
<evidence type="ECO:0000259" key="14">
    <source>
        <dbReference type="Pfam" id="PF00593"/>
    </source>
</evidence>
<dbReference type="InterPro" id="IPR000531">
    <property type="entry name" value="Beta-barrel_TonB"/>
</dbReference>
<dbReference type="Pfam" id="PF00593">
    <property type="entry name" value="TonB_dep_Rec_b-barrel"/>
    <property type="match status" value="1"/>
</dbReference>
<evidence type="ECO:0000256" key="13">
    <source>
        <dbReference type="SAM" id="SignalP"/>
    </source>
</evidence>
<dbReference type="PROSITE" id="PS52016">
    <property type="entry name" value="TONB_DEPENDENT_REC_3"/>
    <property type="match status" value="1"/>
</dbReference>
<evidence type="ECO:0000256" key="2">
    <source>
        <dbReference type="ARBA" id="ARBA00022448"/>
    </source>
</evidence>
<comment type="caution">
    <text evidence="16">The sequence shown here is derived from an EMBL/GenBank/DDBJ whole genome shotgun (WGS) entry which is preliminary data.</text>
</comment>
<keyword evidence="4" id="KW-0410">Iron transport</keyword>
<keyword evidence="3 11" id="KW-1134">Transmembrane beta strand</keyword>
<evidence type="ECO:0000256" key="5">
    <source>
        <dbReference type="ARBA" id="ARBA00022692"/>
    </source>
</evidence>
<feature type="domain" description="TonB-dependent receptor plug" evidence="15">
    <location>
        <begin position="51"/>
        <end position="159"/>
    </location>
</feature>
<evidence type="ECO:0000256" key="10">
    <source>
        <dbReference type="ARBA" id="ARBA00023237"/>
    </source>
</evidence>
<feature type="domain" description="TonB-dependent receptor-like beta-barrel" evidence="14">
    <location>
        <begin position="294"/>
        <end position="728"/>
    </location>
</feature>
<protein>
    <submittedName>
        <fullName evidence="16">TonB-dependent receptor</fullName>
    </submittedName>
</protein>
<dbReference type="PANTHER" id="PTHR32552:SF81">
    <property type="entry name" value="TONB-DEPENDENT OUTER MEMBRANE RECEPTOR"/>
    <property type="match status" value="1"/>
</dbReference>
<keyword evidence="8 12" id="KW-0798">TonB box</keyword>
<feature type="signal peptide" evidence="13">
    <location>
        <begin position="1"/>
        <end position="26"/>
    </location>
</feature>
<dbReference type="GO" id="GO:0006826">
    <property type="term" value="P:iron ion transport"/>
    <property type="evidence" value="ECO:0007669"/>
    <property type="project" value="UniProtKB-KW"/>
</dbReference>
<keyword evidence="7" id="KW-0406">Ion transport</keyword>
<dbReference type="InterPro" id="IPR012910">
    <property type="entry name" value="Plug_dom"/>
</dbReference>
<dbReference type="Gene3D" id="2.40.170.20">
    <property type="entry name" value="TonB-dependent receptor, beta-barrel domain"/>
    <property type="match status" value="1"/>
</dbReference>
<organism evidence="16 17">
    <name type="scientific">Dasania phycosphaerae</name>
    <dbReference type="NCBI Taxonomy" id="2950436"/>
    <lineage>
        <taxon>Bacteria</taxon>
        <taxon>Pseudomonadati</taxon>
        <taxon>Pseudomonadota</taxon>
        <taxon>Gammaproteobacteria</taxon>
        <taxon>Cellvibrionales</taxon>
        <taxon>Spongiibacteraceae</taxon>
        <taxon>Dasania</taxon>
    </lineage>
</organism>
<dbReference type="GO" id="GO:0009279">
    <property type="term" value="C:cell outer membrane"/>
    <property type="evidence" value="ECO:0007669"/>
    <property type="project" value="UniProtKB-SubCell"/>
</dbReference>
<dbReference type="Proteomes" id="UP001069090">
    <property type="component" value="Unassembled WGS sequence"/>
</dbReference>
<evidence type="ECO:0000256" key="4">
    <source>
        <dbReference type="ARBA" id="ARBA00022496"/>
    </source>
</evidence>
<evidence type="ECO:0000256" key="9">
    <source>
        <dbReference type="ARBA" id="ARBA00023136"/>
    </source>
</evidence>
<dbReference type="PANTHER" id="PTHR32552">
    <property type="entry name" value="FERRICHROME IRON RECEPTOR-RELATED"/>
    <property type="match status" value="1"/>
</dbReference>
<dbReference type="RefSeq" id="WP_268905328.1">
    <property type="nucleotide sequence ID" value="NZ_JAPTGG010000017.1"/>
</dbReference>
<evidence type="ECO:0000256" key="8">
    <source>
        <dbReference type="ARBA" id="ARBA00023077"/>
    </source>
</evidence>
<keyword evidence="10 11" id="KW-0998">Cell outer membrane</keyword>
<dbReference type="EMBL" id="JAPTGG010000017">
    <property type="protein sequence ID" value="MCZ0866850.1"/>
    <property type="molecule type" value="Genomic_DNA"/>
</dbReference>
<keyword evidence="13" id="KW-0732">Signal</keyword>
<dbReference type="Pfam" id="PF07715">
    <property type="entry name" value="Plug"/>
    <property type="match status" value="1"/>
</dbReference>
<keyword evidence="16" id="KW-0675">Receptor</keyword>
<comment type="similarity">
    <text evidence="11 12">Belongs to the TonB-dependent receptor family.</text>
</comment>